<dbReference type="Gene3D" id="3.90.1010.20">
    <property type="match status" value="1"/>
</dbReference>
<dbReference type="GO" id="GO:0010181">
    <property type="term" value="F:FMN binding"/>
    <property type="evidence" value="ECO:0007669"/>
    <property type="project" value="InterPro"/>
</dbReference>
<accession>A0A644XAP1</accession>
<evidence type="ECO:0000313" key="2">
    <source>
        <dbReference type="EMBL" id="MPM11204.1"/>
    </source>
</evidence>
<name>A0A644XAP1_9ZZZZ</name>
<feature type="domain" description="FMN-binding" evidence="1">
    <location>
        <begin position="57"/>
        <end position="127"/>
    </location>
</feature>
<dbReference type="EMBL" id="VSSQ01001798">
    <property type="protein sequence ID" value="MPM11204.1"/>
    <property type="molecule type" value="Genomic_DNA"/>
</dbReference>
<dbReference type="InterPro" id="IPR007329">
    <property type="entry name" value="FMN-bd"/>
</dbReference>
<gene>
    <name evidence="2" type="ORF">SDC9_57543</name>
</gene>
<proteinExistence type="predicted"/>
<dbReference type="SMART" id="SM00900">
    <property type="entry name" value="FMN_bind"/>
    <property type="match status" value="1"/>
</dbReference>
<organism evidence="2">
    <name type="scientific">bioreactor metagenome</name>
    <dbReference type="NCBI Taxonomy" id="1076179"/>
    <lineage>
        <taxon>unclassified sequences</taxon>
        <taxon>metagenomes</taxon>
        <taxon>ecological metagenomes</taxon>
    </lineage>
</organism>
<comment type="caution">
    <text evidence="2">The sequence shown here is derived from an EMBL/GenBank/DDBJ whole genome shotgun (WGS) entry which is preliminary data.</text>
</comment>
<reference evidence="2" key="1">
    <citation type="submission" date="2019-08" db="EMBL/GenBank/DDBJ databases">
        <authorList>
            <person name="Kucharzyk K."/>
            <person name="Murdoch R.W."/>
            <person name="Higgins S."/>
            <person name="Loffler F."/>
        </authorList>
    </citation>
    <scope>NUCLEOTIDE SEQUENCE</scope>
</reference>
<dbReference type="Pfam" id="PF04205">
    <property type="entry name" value="FMN_bind"/>
    <property type="match status" value="1"/>
</dbReference>
<sequence length="127" mass="13915">MKVLKIIGLILLLLVIVSASGVFYLSRGLEEGVNVVINPVNLSEIKDGVYNGRNDFGRWTNELNVTVANNKITNIEIVKDVKIVSPELSTKLFQNVIEEQNIDVDVVSGGTVTSKAYLKSIENALNN</sequence>
<evidence type="ECO:0000259" key="1">
    <source>
        <dbReference type="SMART" id="SM00900"/>
    </source>
</evidence>
<dbReference type="GO" id="GO:0016020">
    <property type="term" value="C:membrane"/>
    <property type="evidence" value="ECO:0007669"/>
    <property type="project" value="InterPro"/>
</dbReference>
<protein>
    <recommendedName>
        <fullName evidence="1">FMN-binding domain-containing protein</fullName>
    </recommendedName>
</protein>
<dbReference type="AlphaFoldDB" id="A0A644XAP1"/>